<keyword evidence="2" id="KW-0812">Transmembrane</keyword>
<dbReference type="EMBL" id="QBKA01000002">
    <property type="protein sequence ID" value="RDC60827.1"/>
    <property type="molecule type" value="Genomic_DNA"/>
</dbReference>
<protein>
    <recommendedName>
        <fullName evidence="3">Endonuclease/exonuclease/phosphatase domain-containing protein</fullName>
    </recommendedName>
</protein>
<feature type="compositionally biased region" description="Basic and acidic residues" evidence="1">
    <location>
        <begin position="409"/>
        <end position="423"/>
    </location>
</feature>
<accession>A0A369QC66</accession>
<evidence type="ECO:0000313" key="5">
    <source>
        <dbReference type="Proteomes" id="UP000253727"/>
    </source>
</evidence>
<organism evidence="4 5">
    <name type="scientific">Alteripontixanthobacter maritimus</name>
    <dbReference type="NCBI Taxonomy" id="2161824"/>
    <lineage>
        <taxon>Bacteria</taxon>
        <taxon>Pseudomonadati</taxon>
        <taxon>Pseudomonadota</taxon>
        <taxon>Alphaproteobacteria</taxon>
        <taxon>Sphingomonadales</taxon>
        <taxon>Erythrobacteraceae</taxon>
        <taxon>Alteripontixanthobacter</taxon>
    </lineage>
</organism>
<evidence type="ECO:0000256" key="1">
    <source>
        <dbReference type="SAM" id="MobiDB-lite"/>
    </source>
</evidence>
<dbReference type="SUPFAM" id="SSF56219">
    <property type="entry name" value="DNase I-like"/>
    <property type="match status" value="1"/>
</dbReference>
<feature type="domain" description="Endonuclease/exonuclease/phosphatase" evidence="3">
    <location>
        <begin position="111"/>
        <end position="314"/>
    </location>
</feature>
<dbReference type="GO" id="GO:0003824">
    <property type="term" value="F:catalytic activity"/>
    <property type="evidence" value="ECO:0007669"/>
    <property type="project" value="InterPro"/>
</dbReference>
<dbReference type="InterPro" id="IPR005135">
    <property type="entry name" value="Endo/exonuclease/phosphatase"/>
</dbReference>
<name>A0A369QC66_9SPHN</name>
<feature type="compositionally biased region" description="Basic and acidic residues" evidence="1">
    <location>
        <begin position="379"/>
        <end position="391"/>
    </location>
</feature>
<dbReference type="Pfam" id="PF03372">
    <property type="entry name" value="Exo_endo_phos"/>
    <property type="match status" value="1"/>
</dbReference>
<dbReference type="Proteomes" id="UP000253727">
    <property type="component" value="Unassembled WGS sequence"/>
</dbReference>
<feature type="transmembrane region" description="Helical" evidence="2">
    <location>
        <begin position="12"/>
        <end position="29"/>
    </location>
</feature>
<gene>
    <name evidence="4" type="ORF">HME9302_02043</name>
</gene>
<keyword evidence="2" id="KW-0472">Membrane</keyword>
<feature type="compositionally biased region" description="Basic and acidic residues" evidence="1">
    <location>
        <begin position="336"/>
        <end position="351"/>
    </location>
</feature>
<evidence type="ECO:0000256" key="2">
    <source>
        <dbReference type="SAM" id="Phobius"/>
    </source>
</evidence>
<evidence type="ECO:0000259" key="3">
    <source>
        <dbReference type="Pfam" id="PF03372"/>
    </source>
</evidence>
<dbReference type="AlphaFoldDB" id="A0A369QC66"/>
<keyword evidence="2" id="KW-1133">Transmembrane helix</keyword>
<reference evidence="4 5" key="1">
    <citation type="submission" date="2018-04" db="EMBL/GenBank/DDBJ databases">
        <title>Altererythrobacter sp. HME9302 genome sequencing and assembly.</title>
        <authorList>
            <person name="Kang H."/>
            <person name="Kim H."/>
            <person name="Joh K."/>
        </authorList>
    </citation>
    <scope>NUCLEOTIDE SEQUENCE [LARGE SCALE GENOMIC DNA]</scope>
    <source>
        <strain evidence="4 5">HME9302</strain>
    </source>
</reference>
<sequence>MSQTSLGGRTIWGRILVVVLLLFAVAALASQIDGDLWYVRQLDMMREPTMWLSLILAIVALTAAAGQRIWLAVGFVAVALFQFVSIWPYTRLAGTDEPEQVYADADCFTALSLNVYQDNKDHQAVLDLIAAQDPDILLLMETNKRWLDAMQPALAGYPHVLSEPLENTYGLIFASRIAVDRMQTVDNTEAETPTLYSLLTHSNGGRFEFIGLHPRPPLPGQDTAARDKSILMAGMDTRLPDVLVMGDFNDVPWSHTTSQFREGGGYRDPRAGRGSFPTFPANYAFIGWPLDHAFAKNGVTIRDYSVLNNVGADHLPVMVTACVPSSAPTEPLGSPEAERGNVSKSSDEGDGKGTGVTDAAEQDAPEPDATSPSPAADRPSQDVSERYDSPAERPANTPLPDPSVSADDEAVRPERVREQMREQ</sequence>
<comment type="caution">
    <text evidence="4">The sequence shown here is derived from an EMBL/GenBank/DDBJ whole genome shotgun (WGS) entry which is preliminary data.</text>
</comment>
<dbReference type="OrthoDB" id="9796594at2"/>
<dbReference type="RefSeq" id="WP_115366909.1">
    <property type="nucleotide sequence ID" value="NZ_QBKA01000002.1"/>
</dbReference>
<dbReference type="InterPro" id="IPR036691">
    <property type="entry name" value="Endo/exonu/phosph_ase_sf"/>
</dbReference>
<feature type="region of interest" description="Disordered" evidence="1">
    <location>
        <begin position="326"/>
        <end position="423"/>
    </location>
</feature>
<feature type="transmembrane region" description="Helical" evidence="2">
    <location>
        <begin position="49"/>
        <end position="65"/>
    </location>
</feature>
<keyword evidence="5" id="KW-1185">Reference proteome</keyword>
<dbReference type="Gene3D" id="3.60.10.10">
    <property type="entry name" value="Endonuclease/exonuclease/phosphatase"/>
    <property type="match status" value="1"/>
</dbReference>
<proteinExistence type="predicted"/>
<evidence type="ECO:0000313" key="4">
    <source>
        <dbReference type="EMBL" id="RDC60827.1"/>
    </source>
</evidence>